<feature type="transmembrane region" description="Helical" evidence="5">
    <location>
        <begin position="360"/>
        <end position="379"/>
    </location>
</feature>
<reference evidence="6 7" key="1">
    <citation type="submission" date="2018-07" db="EMBL/GenBank/DDBJ databases">
        <title>Genomic Encyclopedia of Type Strains, Phase IV (KMG-IV): sequencing the most valuable type-strain genomes for metagenomic binning, comparative biology and taxonomic classification.</title>
        <authorList>
            <person name="Goeker M."/>
        </authorList>
    </citation>
    <scope>NUCLEOTIDE SEQUENCE [LARGE SCALE GENOMIC DNA]</scope>
    <source>
        <strain evidence="6 7">DSM 14324</strain>
    </source>
</reference>
<feature type="transmembrane region" description="Helical" evidence="5">
    <location>
        <begin position="195"/>
        <end position="212"/>
    </location>
</feature>
<evidence type="ECO:0000256" key="5">
    <source>
        <dbReference type="SAM" id="Phobius"/>
    </source>
</evidence>
<feature type="transmembrane region" description="Helical" evidence="5">
    <location>
        <begin position="12"/>
        <end position="34"/>
    </location>
</feature>
<dbReference type="EMBL" id="QRDJ01000007">
    <property type="protein sequence ID" value="REC94599.1"/>
    <property type="molecule type" value="Genomic_DNA"/>
</dbReference>
<evidence type="ECO:0000256" key="2">
    <source>
        <dbReference type="ARBA" id="ARBA00022692"/>
    </source>
</evidence>
<evidence type="ECO:0000256" key="3">
    <source>
        <dbReference type="ARBA" id="ARBA00022989"/>
    </source>
</evidence>
<comment type="subcellular location">
    <subcellularLocation>
        <location evidence="1">Membrane</location>
        <topology evidence="1">Multi-pass membrane protein</topology>
    </subcellularLocation>
</comment>
<dbReference type="RefSeq" id="WP_115853716.1">
    <property type="nucleotide sequence ID" value="NZ_QRDJ01000007.1"/>
</dbReference>
<evidence type="ECO:0000256" key="1">
    <source>
        <dbReference type="ARBA" id="ARBA00004141"/>
    </source>
</evidence>
<feature type="transmembrane region" description="Helical" evidence="5">
    <location>
        <begin position="46"/>
        <end position="70"/>
    </location>
</feature>
<keyword evidence="7" id="KW-1185">Reference proteome</keyword>
<dbReference type="AlphaFoldDB" id="A0A3D9DW23"/>
<dbReference type="GO" id="GO:0015179">
    <property type="term" value="F:L-amino acid transmembrane transporter activity"/>
    <property type="evidence" value="ECO:0007669"/>
    <property type="project" value="TreeGrafter"/>
</dbReference>
<dbReference type="OrthoDB" id="9804700at2"/>
<dbReference type="PANTHER" id="PTHR11785:SF512">
    <property type="entry name" value="SOBREMESA, ISOFORM B"/>
    <property type="match status" value="1"/>
</dbReference>
<accession>A0A3D9DW23</accession>
<dbReference type="PANTHER" id="PTHR11785">
    <property type="entry name" value="AMINO ACID TRANSPORTER"/>
    <property type="match status" value="1"/>
</dbReference>
<feature type="transmembrane region" description="Helical" evidence="5">
    <location>
        <begin position="128"/>
        <end position="146"/>
    </location>
</feature>
<proteinExistence type="predicted"/>
<feature type="transmembrane region" description="Helical" evidence="5">
    <location>
        <begin position="330"/>
        <end position="348"/>
    </location>
</feature>
<feature type="transmembrane region" description="Helical" evidence="5">
    <location>
        <begin position="280"/>
        <end position="309"/>
    </location>
</feature>
<feature type="transmembrane region" description="Helical" evidence="5">
    <location>
        <begin position="158"/>
        <end position="175"/>
    </location>
</feature>
<dbReference type="Proteomes" id="UP000256334">
    <property type="component" value="Unassembled WGS sequence"/>
</dbReference>
<keyword evidence="3 5" id="KW-1133">Transmembrane helix</keyword>
<evidence type="ECO:0000313" key="6">
    <source>
        <dbReference type="EMBL" id="REC94599.1"/>
    </source>
</evidence>
<sequence>MSASAATGVRRYLGVPDAVAIMMGVVIGVGIFRTPPLVAGHVDSSWAFLGVWLAGGVVMLMGALCYAELASRYPDAGGEYHFLSRALGQRVAILFGWARGTVIQTGGIAAVAFVFGDYASTLFSLGEHGPAIYAGLAIMVFTLINVAGTHQGRLTQRLFTLTTVALMLGVIVLGLGSMEGHTLSQRSSAPMGDGFSALGMAMVFVLITYGGWNEAAYLSADMRYPRRDMARVLVMGSVLLIILYALINLSYLGVLGLEGLRGSDAVASHMMQVILGDAGALAMTVIVIAATLSTLNATLFTGARVYYALGRDLPPLRRLGMWSQRGDNPANALVVQGILSLVLVALGDLHRDGFEAMVDYTAPVFWGFLLLVGISLLILRQREGGDGARAFRVPFYPLTPILFCLVCAGLVYASLINAGAGGVIGVTIVALGIPLLYWRRREATTAT</sequence>
<dbReference type="InterPro" id="IPR050598">
    <property type="entry name" value="AminoAcid_Transporter"/>
</dbReference>
<protein>
    <submittedName>
        <fullName evidence="6">Amino acid/polyamine/organocation transporter (APC superfamily)</fullName>
    </submittedName>
</protein>
<keyword evidence="4 5" id="KW-0472">Membrane</keyword>
<dbReference type="Pfam" id="PF13520">
    <property type="entry name" value="AA_permease_2"/>
    <property type="match status" value="1"/>
</dbReference>
<feature type="transmembrane region" description="Helical" evidence="5">
    <location>
        <begin position="391"/>
        <end position="412"/>
    </location>
</feature>
<gene>
    <name evidence="6" type="ORF">C8D72_1425</name>
</gene>
<dbReference type="InterPro" id="IPR002293">
    <property type="entry name" value="AA/rel_permease1"/>
</dbReference>
<dbReference type="PIRSF" id="PIRSF006060">
    <property type="entry name" value="AA_transporter"/>
    <property type="match status" value="1"/>
</dbReference>
<name>A0A3D9DW23_9GAMM</name>
<keyword evidence="2 5" id="KW-0812">Transmembrane</keyword>
<dbReference type="Gene3D" id="1.20.1740.10">
    <property type="entry name" value="Amino acid/polyamine transporter I"/>
    <property type="match status" value="1"/>
</dbReference>
<feature type="transmembrane region" description="Helical" evidence="5">
    <location>
        <begin position="232"/>
        <end position="254"/>
    </location>
</feature>
<organism evidence="6 7">
    <name type="scientific">Kushneria indalinina DSM 14324</name>
    <dbReference type="NCBI Taxonomy" id="1122140"/>
    <lineage>
        <taxon>Bacteria</taxon>
        <taxon>Pseudomonadati</taxon>
        <taxon>Pseudomonadota</taxon>
        <taxon>Gammaproteobacteria</taxon>
        <taxon>Oceanospirillales</taxon>
        <taxon>Halomonadaceae</taxon>
        <taxon>Kushneria</taxon>
    </lineage>
</organism>
<feature type="transmembrane region" description="Helical" evidence="5">
    <location>
        <begin position="91"/>
        <end position="116"/>
    </location>
</feature>
<evidence type="ECO:0000256" key="4">
    <source>
        <dbReference type="ARBA" id="ARBA00023136"/>
    </source>
</evidence>
<dbReference type="GO" id="GO:0016020">
    <property type="term" value="C:membrane"/>
    <property type="evidence" value="ECO:0007669"/>
    <property type="project" value="UniProtKB-SubCell"/>
</dbReference>
<comment type="caution">
    <text evidence="6">The sequence shown here is derived from an EMBL/GenBank/DDBJ whole genome shotgun (WGS) entry which is preliminary data.</text>
</comment>
<feature type="transmembrane region" description="Helical" evidence="5">
    <location>
        <begin position="418"/>
        <end position="438"/>
    </location>
</feature>
<evidence type="ECO:0000313" key="7">
    <source>
        <dbReference type="Proteomes" id="UP000256334"/>
    </source>
</evidence>